<evidence type="ECO:0000256" key="1">
    <source>
        <dbReference type="SAM" id="MobiDB-lite"/>
    </source>
</evidence>
<gene>
    <name evidence="2" type="ORF">P171DRAFT_452603</name>
</gene>
<feature type="compositionally biased region" description="Acidic residues" evidence="1">
    <location>
        <begin position="302"/>
        <end position="314"/>
    </location>
</feature>
<dbReference type="GO" id="GO:0006364">
    <property type="term" value="P:rRNA processing"/>
    <property type="evidence" value="ECO:0007669"/>
    <property type="project" value="InterPro"/>
</dbReference>
<evidence type="ECO:0008006" key="4">
    <source>
        <dbReference type="Google" id="ProtNLM"/>
    </source>
</evidence>
<dbReference type="Proteomes" id="UP000799764">
    <property type="component" value="Unassembled WGS sequence"/>
</dbReference>
<accession>A0A9P4UH57</accession>
<feature type="compositionally biased region" description="Basic and acidic residues" evidence="1">
    <location>
        <begin position="342"/>
        <end position="369"/>
    </location>
</feature>
<evidence type="ECO:0000313" key="3">
    <source>
        <dbReference type="Proteomes" id="UP000799764"/>
    </source>
</evidence>
<feature type="region of interest" description="Disordered" evidence="1">
    <location>
        <begin position="1"/>
        <end position="436"/>
    </location>
</feature>
<dbReference type="Pfam" id="PF08297">
    <property type="entry name" value="U3_snoRNA_assoc"/>
    <property type="match status" value="1"/>
</dbReference>
<keyword evidence="3" id="KW-1185">Reference proteome</keyword>
<sequence>MVTTRRGTGTTGSVQSTPASSTRSAKGKRHLELEVQEISTPTKRRRKAASKEETATEENSDKAQDSVGASTDGAKSADTAGDVKSIPHRTRGKKSVDLTVASTPVTRRGSPKIVIPEPSSERSADEADVFYTPAQHSFANTADEEDREGSLTPRPTSKATKATPASGKGSGKRGRPRKQSKVNSPEKSPIASTLAEEIPSSTWESEQAPLSPLKLHDTAKSTVEQRASVADAARDGPEGLATTEDKPSKNQVQDLASLGIAYEDVAPDTTVDQPRKHKRFGSEEPAATTVQDEPTSAPAAAESEDDGSDSDEAPEMVTTSVAASKAKATAEETTRARQAQQAKEEKRRQERADRIAQEQAEKRGREEKKARKLAKSQAKLARRQQHEGSSPARAPTDVDMHNLPDLLPESILEAAGDRRPPTPPPVRGGKTEEELRKEKLNRHIKFLDRGEKPIKDVKKGKVNVSVLAQRNALLAPKVNRDTKNIREHWLKGREAHRKGRGGRKVMTLKKVERRAVPGGFLRGGDDD</sequence>
<feature type="compositionally biased region" description="Basic residues" evidence="1">
    <location>
        <begin position="170"/>
        <end position="180"/>
    </location>
</feature>
<name>A0A9P4UH57_9PLEO</name>
<organism evidence="2 3">
    <name type="scientific">Karstenula rhodostoma CBS 690.94</name>
    <dbReference type="NCBI Taxonomy" id="1392251"/>
    <lineage>
        <taxon>Eukaryota</taxon>
        <taxon>Fungi</taxon>
        <taxon>Dikarya</taxon>
        <taxon>Ascomycota</taxon>
        <taxon>Pezizomycotina</taxon>
        <taxon>Dothideomycetes</taxon>
        <taxon>Pleosporomycetidae</taxon>
        <taxon>Pleosporales</taxon>
        <taxon>Massarineae</taxon>
        <taxon>Didymosphaeriaceae</taxon>
        <taxon>Karstenula</taxon>
    </lineage>
</organism>
<reference evidence="2" key="1">
    <citation type="journal article" date="2020" name="Stud. Mycol.">
        <title>101 Dothideomycetes genomes: a test case for predicting lifestyles and emergence of pathogens.</title>
        <authorList>
            <person name="Haridas S."/>
            <person name="Albert R."/>
            <person name="Binder M."/>
            <person name="Bloem J."/>
            <person name="Labutti K."/>
            <person name="Salamov A."/>
            <person name="Andreopoulos B."/>
            <person name="Baker S."/>
            <person name="Barry K."/>
            <person name="Bills G."/>
            <person name="Bluhm B."/>
            <person name="Cannon C."/>
            <person name="Castanera R."/>
            <person name="Culley D."/>
            <person name="Daum C."/>
            <person name="Ezra D."/>
            <person name="Gonzalez J."/>
            <person name="Henrissat B."/>
            <person name="Kuo A."/>
            <person name="Liang C."/>
            <person name="Lipzen A."/>
            <person name="Lutzoni F."/>
            <person name="Magnuson J."/>
            <person name="Mondo S."/>
            <person name="Nolan M."/>
            <person name="Ohm R."/>
            <person name="Pangilinan J."/>
            <person name="Park H.-J."/>
            <person name="Ramirez L."/>
            <person name="Alfaro M."/>
            <person name="Sun H."/>
            <person name="Tritt A."/>
            <person name="Yoshinaga Y."/>
            <person name="Zwiers L.-H."/>
            <person name="Turgeon B."/>
            <person name="Goodwin S."/>
            <person name="Spatafora J."/>
            <person name="Crous P."/>
            <person name="Grigoriev I."/>
        </authorList>
    </citation>
    <scope>NUCLEOTIDE SEQUENCE</scope>
    <source>
        <strain evidence="2">CBS 690.94</strain>
    </source>
</reference>
<protein>
    <recommendedName>
        <fullName evidence="4">U3 snoRNA associated-domain-containing protein</fullName>
    </recommendedName>
</protein>
<feature type="compositionally biased region" description="Low complexity" evidence="1">
    <location>
        <begin position="1"/>
        <end position="12"/>
    </location>
</feature>
<feature type="compositionally biased region" description="Basic and acidic residues" evidence="1">
    <location>
        <begin position="49"/>
        <end position="64"/>
    </location>
</feature>
<feature type="compositionally biased region" description="Polar residues" evidence="1">
    <location>
        <begin position="13"/>
        <end position="24"/>
    </location>
</feature>
<dbReference type="InterPro" id="IPR013268">
    <property type="entry name" value="UTP16"/>
</dbReference>
<evidence type="ECO:0000313" key="2">
    <source>
        <dbReference type="EMBL" id="KAF2448942.1"/>
    </source>
</evidence>
<feature type="compositionally biased region" description="Basic and acidic residues" evidence="1">
    <location>
        <begin position="232"/>
        <end position="248"/>
    </location>
</feature>
<dbReference type="AlphaFoldDB" id="A0A9P4UH57"/>
<comment type="caution">
    <text evidence="2">The sequence shown here is derived from an EMBL/GenBank/DDBJ whole genome shotgun (WGS) entry which is preliminary data.</text>
</comment>
<proteinExistence type="predicted"/>
<dbReference type="OrthoDB" id="5423707at2759"/>
<feature type="compositionally biased region" description="Low complexity" evidence="1">
    <location>
        <begin position="315"/>
        <end position="327"/>
    </location>
</feature>
<dbReference type="EMBL" id="MU001495">
    <property type="protein sequence ID" value="KAF2448942.1"/>
    <property type="molecule type" value="Genomic_DNA"/>
</dbReference>
<feature type="compositionally biased region" description="Low complexity" evidence="1">
    <location>
        <begin position="292"/>
        <end position="301"/>
    </location>
</feature>
<dbReference type="GO" id="GO:0030515">
    <property type="term" value="F:snoRNA binding"/>
    <property type="evidence" value="ECO:0007669"/>
    <property type="project" value="InterPro"/>
</dbReference>